<dbReference type="PRINTS" id="PR00455">
    <property type="entry name" value="HTHTETR"/>
</dbReference>
<dbReference type="InterPro" id="IPR041490">
    <property type="entry name" value="KstR2_TetR_C"/>
</dbReference>
<proteinExistence type="predicted"/>
<dbReference type="Gene3D" id="1.10.10.60">
    <property type="entry name" value="Homeodomain-like"/>
    <property type="match status" value="1"/>
</dbReference>
<dbReference type="PROSITE" id="PS50977">
    <property type="entry name" value="HTH_TETR_2"/>
    <property type="match status" value="1"/>
</dbReference>
<keyword evidence="3 5" id="KW-0238">DNA-binding</keyword>
<dbReference type="GO" id="GO:0003700">
    <property type="term" value="F:DNA-binding transcription factor activity"/>
    <property type="evidence" value="ECO:0007669"/>
    <property type="project" value="TreeGrafter"/>
</dbReference>
<keyword evidence="2" id="KW-0805">Transcription regulation</keyword>
<evidence type="ECO:0000313" key="7">
    <source>
        <dbReference type="EMBL" id="PXY35488.1"/>
    </source>
</evidence>
<organism evidence="7 8">
    <name type="scientific">Prauserella flavalba</name>
    <dbReference type="NCBI Taxonomy" id="1477506"/>
    <lineage>
        <taxon>Bacteria</taxon>
        <taxon>Bacillati</taxon>
        <taxon>Actinomycetota</taxon>
        <taxon>Actinomycetes</taxon>
        <taxon>Pseudonocardiales</taxon>
        <taxon>Pseudonocardiaceae</taxon>
        <taxon>Prauserella</taxon>
    </lineage>
</organism>
<evidence type="ECO:0000256" key="2">
    <source>
        <dbReference type="ARBA" id="ARBA00023015"/>
    </source>
</evidence>
<sequence length="193" mass="21414">MSTTSYAGNRERIVGIAAELFARNGYHGTGVAELSKAAGLGRGALYHYIGSKETLLYEISKTQVDRMNAHAETLLGSGLETEDLLRGMAKGLLRNIAEHRSEWAVFFREYTALTGENRDRVVAARERYEGYWRQALDRGVADGVLRPVPRLLVKGILGMLNYTYLWFEPDGEVGTDELADAFLDALLDGIRQG</sequence>
<dbReference type="PANTHER" id="PTHR30055">
    <property type="entry name" value="HTH-TYPE TRANSCRIPTIONAL REGULATOR RUTR"/>
    <property type="match status" value="1"/>
</dbReference>
<dbReference type="EMBL" id="MASU01000005">
    <property type="protein sequence ID" value="PXY35488.1"/>
    <property type="molecule type" value="Genomic_DNA"/>
</dbReference>
<dbReference type="InterPro" id="IPR036271">
    <property type="entry name" value="Tet_transcr_reg_TetR-rel_C_sf"/>
</dbReference>
<evidence type="ECO:0000313" key="8">
    <source>
        <dbReference type="Proteomes" id="UP000247892"/>
    </source>
</evidence>
<evidence type="ECO:0000256" key="4">
    <source>
        <dbReference type="ARBA" id="ARBA00023163"/>
    </source>
</evidence>
<name>A0A318LT24_9PSEU</name>
<dbReference type="InterPro" id="IPR001647">
    <property type="entry name" value="HTH_TetR"/>
</dbReference>
<feature type="domain" description="HTH tetR-type" evidence="6">
    <location>
        <begin position="7"/>
        <end position="67"/>
    </location>
</feature>
<evidence type="ECO:0000256" key="3">
    <source>
        <dbReference type="ARBA" id="ARBA00023125"/>
    </source>
</evidence>
<dbReference type="InterPro" id="IPR009057">
    <property type="entry name" value="Homeodomain-like_sf"/>
</dbReference>
<feature type="DNA-binding region" description="H-T-H motif" evidence="5">
    <location>
        <begin position="30"/>
        <end position="49"/>
    </location>
</feature>
<dbReference type="Pfam" id="PF00440">
    <property type="entry name" value="TetR_N"/>
    <property type="match status" value="1"/>
</dbReference>
<dbReference type="SUPFAM" id="SSF48498">
    <property type="entry name" value="Tetracyclin repressor-like, C-terminal domain"/>
    <property type="match status" value="1"/>
</dbReference>
<dbReference type="SUPFAM" id="SSF46689">
    <property type="entry name" value="Homeodomain-like"/>
    <property type="match status" value="1"/>
</dbReference>
<dbReference type="PANTHER" id="PTHR30055:SF175">
    <property type="entry name" value="HTH-TYPE TRANSCRIPTIONAL REPRESSOR KSTR2"/>
    <property type="match status" value="1"/>
</dbReference>
<dbReference type="GO" id="GO:0000976">
    <property type="term" value="F:transcription cis-regulatory region binding"/>
    <property type="evidence" value="ECO:0007669"/>
    <property type="project" value="TreeGrafter"/>
</dbReference>
<dbReference type="Gene3D" id="1.10.357.10">
    <property type="entry name" value="Tetracycline Repressor, domain 2"/>
    <property type="match status" value="1"/>
</dbReference>
<protein>
    <submittedName>
        <fullName evidence="7">TetR family transcriptional regulator</fullName>
    </submittedName>
</protein>
<dbReference type="Pfam" id="PF17932">
    <property type="entry name" value="TetR_C_24"/>
    <property type="match status" value="1"/>
</dbReference>
<accession>A0A318LT24</accession>
<evidence type="ECO:0000259" key="6">
    <source>
        <dbReference type="PROSITE" id="PS50977"/>
    </source>
</evidence>
<dbReference type="AlphaFoldDB" id="A0A318LT24"/>
<keyword evidence="1" id="KW-0678">Repressor</keyword>
<dbReference type="Proteomes" id="UP000247892">
    <property type="component" value="Unassembled WGS sequence"/>
</dbReference>
<evidence type="ECO:0000256" key="5">
    <source>
        <dbReference type="PROSITE-ProRule" id="PRU00335"/>
    </source>
</evidence>
<keyword evidence="4" id="KW-0804">Transcription</keyword>
<dbReference type="RefSeq" id="WP_110335487.1">
    <property type="nucleotide sequence ID" value="NZ_JBHVKT010000028.1"/>
</dbReference>
<evidence type="ECO:0000256" key="1">
    <source>
        <dbReference type="ARBA" id="ARBA00022491"/>
    </source>
</evidence>
<keyword evidence="8" id="KW-1185">Reference proteome</keyword>
<dbReference type="InterPro" id="IPR050109">
    <property type="entry name" value="HTH-type_TetR-like_transc_reg"/>
</dbReference>
<comment type="caution">
    <text evidence="7">The sequence shown here is derived from an EMBL/GenBank/DDBJ whole genome shotgun (WGS) entry which is preliminary data.</text>
</comment>
<reference evidence="7 8" key="1">
    <citation type="submission" date="2016-07" db="EMBL/GenBank/DDBJ databases">
        <title>Draft genome sequence of Prauserella sp. YIM 121212, isolated from alkaline soil.</title>
        <authorList>
            <person name="Ruckert C."/>
            <person name="Albersmeier A."/>
            <person name="Jiang C.-L."/>
            <person name="Jiang Y."/>
            <person name="Kalinowski J."/>
            <person name="Schneider O."/>
            <person name="Winkler A."/>
            <person name="Zotchev S.B."/>
        </authorList>
    </citation>
    <scope>NUCLEOTIDE SEQUENCE [LARGE SCALE GENOMIC DNA]</scope>
    <source>
        <strain evidence="7 8">YIM 121212</strain>
    </source>
</reference>
<gene>
    <name evidence="7" type="ORF">BA062_08160</name>
</gene>
<dbReference type="OrthoDB" id="9779746at2"/>